<evidence type="ECO:0000313" key="1">
    <source>
        <dbReference type="EMBL" id="GAA5191935.1"/>
    </source>
</evidence>
<name>A0ABP9S822_9GAMM</name>
<organism evidence="1 2">
    <name type="scientific">Ferrimonas gelatinilytica</name>
    <dbReference type="NCBI Taxonomy" id="1255257"/>
    <lineage>
        <taxon>Bacteria</taxon>
        <taxon>Pseudomonadati</taxon>
        <taxon>Pseudomonadota</taxon>
        <taxon>Gammaproteobacteria</taxon>
        <taxon>Alteromonadales</taxon>
        <taxon>Ferrimonadaceae</taxon>
        <taxon>Ferrimonas</taxon>
    </lineage>
</organism>
<proteinExistence type="predicted"/>
<comment type="caution">
    <text evidence="1">The sequence shown here is derived from an EMBL/GenBank/DDBJ whole genome shotgun (WGS) entry which is preliminary data.</text>
</comment>
<dbReference type="EMBL" id="BAABLF010000013">
    <property type="protein sequence ID" value="GAA5191935.1"/>
    <property type="molecule type" value="Genomic_DNA"/>
</dbReference>
<dbReference type="Proteomes" id="UP001501600">
    <property type="component" value="Unassembled WGS sequence"/>
</dbReference>
<accession>A0ABP9S822</accession>
<sequence>MDAVAPLATWAHPMSSVINALISAGIQVERVNEYPFSPYNCFDGMVKQAPGRFTLSHKGNEVALVYSISGRKVAG</sequence>
<reference evidence="2" key="1">
    <citation type="journal article" date="2019" name="Int. J. Syst. Evol. Microbiol.">
        <title>The Global Catalogue of Microorganisms (GCM) 10K type strain sequencing project: providing services to taxonomists for standard genome sequencing and annotation.</title>
        <authorList>
            <consortium name="The Broad Institute Genomics Platform"/>
            <consortium name="The Broad Institute Genome Sequencing Center for Infectious Disease"/>
            <person name="Wu L."/>
            <person name="Ma J."/>
        </authorList>
    </citation>
    <scope>NUCLEOTIDE SEQUENCE [LARGE SCALE GENOMIC DNA]</scope>
    <source>
        <strain evidence="2">JCM 18720</strain>
    </source>
</reference>
<evidence type="ECO:0000313" key="2">
    <source>
        <dbReference type="Proteomes" id="UP001501600"/>
    </source>
</evidence>
<gene>
    <name evidence="1" type="ORF">GCM10025772_19900</name>
</gene>
<protein>
    <submittedName>
        <fullName evidence="1">Uncharacterized protein</fullName>
    </submittedName>
</protein>
<keyword evidence="2" id="KW-1185">Reference proteome</keyword>